<reference evidence="1 2" key="1">
    <citation type="submission" date="2020-03" db="EMBL/GenBank/DDBJ databases">
        <title>Bradyrhizobium diversity isolated from nodules of Muelleranthus trifoliolatus.</title>
        <authorList>
            <person name="Klepa M."/>
            <person name="Helene L."/>
            <person name="Hungria M."/>
        </authorList>
    </citation>
    <scope>NUCLEOTIDE SEQUENCE [LARGE SCALE GENOMIC DNA]</scope>
    <source>
        <strain evidence="1 2">WSM 1744</strain>
    </source>
</reference>
<dbReference type="Proteomes" id="UP000528734">
    <property type="component" value="Unassembled WGS sequence"/>
</dbReference>
<evidence type="ECO:0000313" key="1">
    <source>
        <dbReference type="EMBL" id="NOJ47648.1"/>
    </source>
</evidence>
<sequence length="54" mass="6240">MKLVRAPVRIPAFREALQWPASFHLDRALLWLREIIADVASEVDRTPAAQMKVR</sequence>
<protein>
    <recommendedName>
        <fullName evidence="3">LysR family transcriptional regulator</fullName>
    </recommendedName>
</protein>
<dbReference type="EMBL" id="JAAVLW010000004">
    <property type="protein sequence ID" value="NOJ47648.1"/>
    <property type="molecule type" value="Genomic_DNA"/>
</dbReference>
<evidence type="ECO:0000313" key="2">
    <source>
        <dbReference type="Proteomes" id="UP000528734"/>
    </source>
</evidence>
<name>A0A7Y4H591_9BRAD</name>
<gene>
    <name evidence="1" type="ORF">HCN50_15545</name>
</gene>
<evidence type="ECO:0008006" key="3">
    <source>
        <dbReference type="Google" id="ProtNLM"/>
    </source>
</evidence>
<dbReference type="AlphaFoldDB" id="A0A7Y4H591"/>
<comment type="caution">
    <text evidence="1">The sequence shown here is derived from an EMBL/GenBank/DDBJ whole genome shotgun (WGS) entry which is preliminary data.</text>
</comment>
<accession>A0A7Y4H591</accession>
<dbReference type="RefSeq" id="WP_171710513.1">
    <property type="nucleotide sequence ID" value="NZ_JAAVLW010000004.1"/>
</dbReference>
<keyword evidence="2" id="KW-1185">Reference proteome</keyword>
<organism evidence="1 2">
    <name type="scientific">Bradyrhizobium archetypum</name>
    <dbReference type="NCBI Taxonomy" id="2721160"/>
    <lineage>
        <taxon>Bacteria</taxon>
        <taxon>Pseudomonadati</taxon>
        <taxon>Pseudomonadota</taxon>
        <taxon>Alphaproteobacteria</taxon>
        <taxon>Hyphomicrobiales</taxon>
        <taxon>Nitrobacteraceae</taxon>
        <taxon>Bradyrhizobium</taxon>
    </lineage>
</organism>
<proteinExistence type="predicted"/>